<feature type="domain" description="TnsA endonuclease N-terminal" evidence="2">
    <location>
        <begin position="42"/>
        <end position="143"/>
    </location>
</feature>
<dbReference type="Proteomes" id="UP000221506">
    <property type="component" value="Segment"/>
</dbReference>
<dbReference type="InterPro" id="IPR014833">
    <property type="entry name" value="TnsA_N"/>
</dbReference>
<keyword evidence="1" id="KW-0255">Endonuclease</keyword>
<name>A0A1W6DYE2_9CAUD</name>
<reference evidence="3 4" key="1">
    <citation type="submission" date="2017-04" db="EMBL/GenBank/DDBJ databases">
        <title>Complete genome sequence and characterization of temperature-dependent bacteriophage phiA8-29 infecting Aeromonas.</title>
        <authorList>
            <person name="He Y."/>
            <person name="Yang H."/>
        </authorList>
    </citation>
    <scope>NUCLEOTIDE SEQUENCE [LARGE SCALE GENOMIC DNA]</scope>
</reference>
<keyword evidence="1" id="KW-0378">Hydrolase</keyword>
<feature type="active site" evidence="1">
    <location>
        <position position="71"/>
    </location>
</feature>
<evidence type="ECO:0000256" key="1">
    <source>
        <dbReference type="HAMAP-Rule" id="MF_04160"/>
    </source>
</evidence>
<dbReference type="EC" id="3.1.-.-" evidence="1"/>
<dbReference type="EMBL" id="KY914485">
    <property type="protein sequence ID" value="ARK07886.1"/>
    <property type="molecule type" value="Genomic_DNA"/>
</dbReference>
<evidence type="ECO:0000313" key="3">
    <source>
        <dbReference type="EMBL" id="ARK07886.1"/>
    </source>
</evidence>
<keyword evidence="1" id="KW-0269">Exonuclease</keyword>
<dbReference type="HAMAP" id="MF_04160">
    <property type="entry name" value="NUCL_HEAD_T4"/>
    <property type="match status" value="1"/>
</dbReference>
<organism evidence="3 4">
    <name type="scientific">Aeromonas phage phiA8-29</name>
    <dbReference type="NCBI Taxonomy" id="1978922"/>
    <lineage>
        <taxon>Viruses</taxon>
        <taxon>Duplodnaviria</taxon>
        <taxon>Heunggongvirae</taxon>
        <taxon>Uroviricota</taxon>
        <taxon>Caudoviricetes</taxon>
        <taxon>Pantevenvirales</taxon>
        <taxon>Ackermannviridae</taxon>
        <taxon>Tedavirus</taxon>
        <taxon>Tedavirus A829</taxon>
    </lineage>
</organism>
<feature type="active site" evidence="1">
    <location>
        <position position="32"/>
    </location>
</feature>
<sequence>MSRMYYQGKFKPENRSKYRGDINNIIFRSSWEFKAMKFCDLNPNILYWASEETIIPYISPIDNRPHRYFMDLTIWYQKQDGTIGKTLVEIKPFAQTQEPVKKQGKPTKRYMEEVSTYLVNQAKWGATKLLCEKEGWGFTIWTEKELIPDGKMDVKELDQQKRFEDKMKKAFKKKKSPKVELYSRVVKGKIKDLVNAEKEKSQ</sequence>
<proteinExistence type="inferred from homology"/>
<gene>
    <name evidence="3" type="ORF">phiA829_066</name>
</gene>
<comment type="function">
    <text evidence="1">During phage morphogenesis, plays an essential role in the head-tail joining step. The associated nuclease activity is essential for morphogenesis, possibly by cleaving packaged DNA to enable the joining of heads to tails. Displays both exo- and endonuclease activity.</text>
</comment>
<dbReference type="GO" id="GO:0004519">
    <property type="term" value="F:endonuclease activity"/>
    <property type="evidence" value="ECO:0007669"/>
    <property type="project" value="UniProtKB-UniRule"/>
</dbReference>
<protein>
    <recommendedName>
        <fullName evidence="1">Head completion nuclease</fullName>
        <ecNumber evidence="1">3.1.-.-</ecNumber>
    </recommendedName>
</protein>
<dbReference type="InterPro" id="IPR046390">
    <property type="entry name" value="NUCL_HEAD_T4"/>
</dbReference>
<evidence type="ECO:0000259" key="2">
    <source>
        <dbReference type="Pfam" id="PF08722"/>
    </source>
</evidence>
<keyword evidence="4" id="KW-1185">Reference proteome</keyword>
<feature type="active site" evidence="1">
    <location>
        <position position="91"/>
    </location>
</feature>
<accession>A0A1W6DYE2</accession>
<evidence type="ECO:0000313" key="4">
    <source>
        <dbReference type="Proteomes" id="UP000221506"/>
    </source>
</evidence>
<dbReference type="GO" id="GO:0004527">
    <property type="term" value="F:exonuclease activity"/>
    <property type="evidence" value="ECO:0007669"/>
    <property type="project" value="UniProtKB-UniRule"/>
</dbReference>
<keyword evidence="1" id="KW-0540">Nuclease</keyword>
<dbReference type="Pfam" id="PF08722">
    <property type="entry name" value="Tn7_TnsA-like_N"/>
    <property type="match status" value="1"/>
</dbReference>
<comment type="similarity">
    <text evidence="1">Belongs to the Caudovirales head completion nuclease family.</text>
</comment>